<evidence type="ECO:0000256" key="2">
    <source>
        <dbReference type="ARBA" id="ARBA00023125"/>
    </source>
</evidence>
<dbReference type="PROSITE" id="PS50977">
    <property type="entry name" value="HTH_TETR_2"/>
    <property type="match status" value="1"/>
</dbReference>
<dbReference type="EMBL" id="JWMF01000003">
    <property type="protein sequence ID" value="KJY52072.1"/>
    <property type="molecule type" value="Genomic_DNA"/>
</dbReference>
<feature type="region of interest" description="Disordered" evidence="5">
    <location>
        <begin position="274"/>
        <end position="300"/>
    </location>
</feature>
<dbReference type="Gene3D" id="1.10.357.10">
    <property type="entry name" value="Tetracycline Repressor, domain 2"/>
    <property type="match status" value="1"/>
</dbReference>
<feature type="domain" description="HTH tetR-type" evidence="6">
    <location>
        <begin position="51"/>
        <end position="111"/>
    </location>
</feature>
<comment type="caution">
    <text evidence="7">The sequence shown here is derived from an EMBL/GenBank/DDBJ whole genome shotgun (WGS) entry which is preliminary data.</text>
</comment>
<dbReference type="PRINTS" id="PR00455">
    <property type="entry name" value="HTHTETR"/>
</dbReference>
<dbReference type="Pfam" id="PF00440">
    <property type="entry name" value="TetR_N"/>
    <property type="match status" value="1"/>
</dbReference>
<evidence type="ECO:0000256" key="3">
    <source>
        <dbReference type="ARBA" id="ARBA00023163"/>
    </source>
</evidence>
<keyword evidence="2 4" id="KW-0238">DNA-binding</keyword>
<evidence type="ECO:0000256" key="4">
    <source>
        <dbReference type="PROSITE-ProRule" id="PRU00335"/>
    </source>
</evidence>
<dbReference type="InterPro" id="IPR009057">
    <property type="entry name" value="Homeodomain-like_sf"/>
</dbReference>
<gene>
    <name evidence="7" type="ORF">JF70_01520</name>
</gene>
<dbReference type="PANTHER" id="PTHR30055">
    <property type="entry name" value="HTH-TYPE TRANSCRIPTIONAL REGULATOR RUTR"/>
    <property type="match status" value="1"/>
</dbReference>
<evidence type="ECO:0000313" key="7">
    <source>
        <dbReference type="EMBL" id="KJY52072.1"/>
    </source>
</evidence>
<evidence type="ECO:0000259" key="6">
    <source>
        <dbReference type="PROSITE" id="PS50977"/>
    </source>
</evidence>
<dbReference type="InterPro" id="IPR050109">
    <property type="entry name" value="HTH-type_TetR-like_transc_reg"/>
</dbReference>
<dbReference type="RefSeq" id="WP_082069306.1">
    <property type="nucleotide sequence ID" value="NZ_KQ033885.1"/>
</dbReference>
<dbReference type="PANTHER" id="PTHR30055:SF234">
    <property type="entry name" value="HTH-TYPE TRANSCRIPTIONAL REGULATOR BETI"/>
    <property type="match status" value="1"/>
</dbReference>
<dbReference type="SUPFAM" id="SSF46689">
    <property type="entry name" value="Homeodomain-like"/>
    <property type="match status" value="1"/>
</dbReference>
<protein>
    <submittedName>
        <fullName evidence="7">Putative TetR-type transcriptional regulator</fullName>
    </submittedName>
</protein>
<dbReference type="AlphaFoldDB" id="A0A0F4KZN0"/>
<dbReference type="GO" id="GO:0003700">
    <property type="term" value="F:DNA-binding transcription factor activity"/>
    <property type="evidence" value="ECO:0007669"/>
    <property type="project" value="TreeGrafter"/>
</dbReference>
<keyword evidence="3" id="KW-0804">Transcription</keyword>
<dbReference type="InterPro" id="IPR001647">
    <property type="entry name" value="HTH_TetR"/>
</dbReference>
<dbReference type="PATRIC" id="fig|1684.5.peg.161"/>
<keyword evidence="8" id="KW-1185">Reference proteome</keyword>
<keyword evidence="1" id="KW-0805">Transcription regulation</keyword>
<evidence type="ECO:0000256" key="5">
    <source>
        <dbReference type="SAM" id="MobiDB-lite"/>
    </source>
</evidence>
<name>A0A0F4KZN0_9BIFI</name>
<evidence type="ECO:0000256" key="1">
    <source>
        <dbReference type="ARBA" id="ARBA00023015"/>
    </source>
</evidence>
<evidence type="ECO:0000313" key="8">
    <source>
        <dbReference type="Proteomes" id="UP000033567"/>
    </source>
</evidence>
<dbReference type="Proteomes" id="UP000033567">
    <property type="component" value="Unassembled WGS sequence"/>
</dbReference>
<reference evidence="7 8" key="1">
    <citation type="submission" date="2014-12" db="EMBL/GenBank/DDBJ databases">
        <title>Comparative genomics of the lactic acid bacteria isolated from the honey bee gut.</title>
        <authorList>
            <person name="Ellegaard K.M."/>
            <person name="Tamarit D."/>
            <person name="Javelind E."/>
            <person name="Olofsson T."/>
            <person name="Andersson S.G."/>
            <person name="Vasquez A."/>
        </authorList>
    </citation>
    <scope>NUCLEOTIDE SEQUENCE [LARGE SCALE GENOMIC DNA]</scope>
    <source>
        <strain evidence="7 8">Bin7</strain>
    </source>
</reference>
<feature type="DNA-binding region" description="H-T-H motif" evidence="4">
    <location>
        <begin position="74"/>
        <end position="93"/>
    </location>
</feature>
<organism evidence="7 8">
    <name type="scientific">Bifidobacterium mellis</name>
    <dbReference type="NCBI Taxonomy" id="1293823"/>
    <lineage>
        <taxon>Bacteria</taxon>
        <taxon>Bacillati</taxon>
        <taxon>Actinomycetota</taxon>
        <taxon>Actinomycetes</taxon>
        <taxon>Bifidobacteriales</taxon>
        <taxon>Bifidobacteriaceae</taxon>
        <taxon>Bifidobacterium</taxon>
    </lineage>
</organism>
<proteinExistence type="predicted"/>
<sequence>MTGVEDWNQYRAGRKVTGSGPMGGSTFSENPRARQVFTGKGFTRRKRMTADERRDQIVKAAVKVIAVKGFWGMSLQDVADQVGITEAALYHYIDSKNDLFSMVMEQAYDSPEADEFIYKTCTGTDADGHDLLFFPRFCANNVIFNARRPEMVKLFSILNGEALSPSHPAHRYFIGRNQKFWQTIKSLNWCLPRGYDLDRFHHMWMLCMSAMDGLQYRWLADGSADLVAEWLAFSDELFPQEKWHGFMDPSDIDPDSEVCLASYGLITGGEQAVQDRQLRSDDPCDGTTATEGVHRPEESK</sequence>
<dbReference type="GO" id="GO:0000976">
    <property type="term" value="F:transcription cis-regulatory region binding"/>
    <property type="evidence" value="ECO:0007669"/>
    <property type="project" value="TreeGrafter"/>
</dbReference>
<accession>A0A0F4KZN0</accession>